<dbReference type="PANTHER" id="PTHR21716:SF53">
    <property type="entry name" value="PERMEASE PERM-RELATED"/>
    <property type="match status" value="1"/>
</dbReference>
<dbReference type="InterPro" id="IPR002549">
    <property type="entry name" value="AI-2E-like"/>
</dbReference>
<keyword evidence="6 8" id="KW-1133">Transmembrane helix</keyword>
<accession>A0ABR8PRX1</accession>
<evidence type="ECO:0000256" key="8">
    <source>
        <dbReference type="SAM" id="Phobius"/>
    </source>
</evidence>
<evidence type="ECO:0000256" key="5">
    <source>
        <dbReference type="ARBA" id="ARBA00022692"/>
    </source>
</evidence>
<feature type="transmembrane region" description="Helical" evidence="8">
    <location>
        <begin position="239"/>
        <end position="265"/>
    </location>
</feature>
<keyword evidence="10" id="KW-1185">Reference proteome</keyword>
<evidence type="ECO:0000256" key="4">
    <source>
        <dbReference type="ARBA" id="ARBA00022475"/>
    </source>
</evidence>
<evidence type="ECO:0000256" key="7">
    <source>
        <dbReference type="ARBA" id="ARBA00023136"/>
    </source>
</evidence>
<dbReference type="Proteomes" id="UP000627781">
    <property type="component" value="Unassembled WGS sequence"/>
</dbReference>
<feature type="transmembrane region" description="Helical" evidence="8">
    <location>
        <begin position="309"/>
        <end position="334"/>
    </location>
</feature>
<dbReference type="EMBL" id="JACSRA010000007">
    <property type="protein sequence ID" value="MBD7910870.1"/>
    <property type="molecule type" value="Genomic_DNA"/>
</dbReference>
<evidence type="ECO:0000313" key="10">
    <source>
        <dbReference type="Proteomes" id="UP000627781"/>
    </source>
</evidence>
<comment type="similarity">
    <text evidence="2">Belongs to the autoinducer-2 exporter (AI-2E) (TC 2.A.86) family.</text>
</comment>
<evidence type="ECO:0000256" key="2">
    <source>
        <dbReference type="ARBA" id="ARBA00009773"/>
    </source>
</evidence>
<dbReference type="Pfam" id="PF01594">
    <property type="entry name" value="AI-2E_transport"/>
    <property type="match status" value="1"/>
</dbReference>
<dbReference type="RefSeq" id="WP_191767924.1">
    <property type="nucleotide sequence ID" value="NZ_JACSRA010000007.1"/>
</dbReference>
<keyword evidence="7 8" id="KW-0472">Membrane</keyword>
<feature type="transmembrane region" description="Helical" evidence="8">
    <location>
        <begin position="156"/>
        <end position="174"/>
    </location>
</feature>
<feature type="transmembrane region" description="Helical" evidence="8">
    <location>
        <begin position="74"/>
        <end position="95"/>
    </location>
</feature>
<reference evidence="9 10" key="1">
    <citation type="submission" date="2020-08" db="EMBL/GenBank/DDBJ databases">
        <title>A Genomic Blueprint of the Chicken Gut Microbiome.</title>
        <authorList>
            <person name="Gilroy R."/>
            <person name="Ravi A."/>
            <person name="Getino M."/>
            <person name="Pursley I."/>
            <person name="Horton D.L."/>
            <person name="Alikhan N.-F."/>
            <person name="Baker D."/>
            <person name="Gharbi K."/>
            <person name="Hall N."/>
            <person name="Watson M."/>
            <person name="Adriaenssens E.M."/>
            <person name="Foster-Nyarko E."/>
            <person name="Jarju S."/>
            <person name="Secka A."/>
            <person name="Antonio M."/>
            <person name="Oren A."/>
            <person name="Chaudhuri R."/>
            <person name="La Ragione R.M."/>
            <person name="Hildebrand F."/>
            <person name="Pallen M.J."/>
        </authorList>
    </citation>
    <scope>NUCLEOTIDE SEQUENCE [LARGE SCALE GENOMIC DNA]</scope>
    <source>
        <strain evidence="9 10">Sa3CVN1</strain>
    </source>
</reference>
<feature type="transmembrane region" description="Helical" evidence="8">
    <location>
        <begin position="207"/>
        <end position="227"/>
    </location>
</feature>
<gene>
    <name evidence="9" type="ORF">H9661_05825</name>
</gene>
<evidence type="ECO:0000256" key="3">
    <source>
        <dbReference type="ARBA" id="ARBA00022448"/>
    </source>
</evidence>
<evidence type="ECO:0000256" key="6">
    <source>
        <dbReference type="ARBA" id="ARBA00022989"/>
    </source>
</evidence>
<evidence type="ECO:0000256" key="1">
    <source>
        <dbReference type="ARBA" id="ARBA00004651"/>
    </source>
</evidence>
<sequence>MVRKKVIINLVIANLILIFLFMLKKFQVINQLIQVIVWVIFAPIIFGVFLFYILKPINNFFVKKGYKSSMSATIIILVSFAILGGIGTYFGKYLMEQVMQLKKVIIMTINNKDVLDIAQDYLKDSSIKTFVQNISSELMTYVNFIFANIKDIFDKGMMIFSNILLIILVTFFLLRDGANFKPTVLKYIPKKYKEVSDDILSEGDTVLSTYIIGQATVALSLATMVFIGYKIIKMPSALLLAYSTFILAFIPFIGFFISMIIPYIIATVVGFDMLVKLTVMFITAQTLKGRVIVPLIMGRAMKIHPITDIFLVVGASTIGGPLAAFCIVPIYSLLKLAYRNLVKKGILTDFSNVDKRSKV</sequence>
<dbReference type="PANTHER" id="PTHR21716">
    <property type="entry name" value="TRANSMEMBRANE PROTEIN"/>
    <property type="match status" value="1"/>
</dbReference>
<feature type="transmembrane region" description="Helical" evidence="8">
    <location>
        <begin position="35"/>
        <end position="54"/>
    </location>
</feature>
<name>A0ABR8PRX1_9CLOT</name>
<keyword evidence="3" id="KW-0813">Transport</keyword>
<protein>
    <submittedName>
        <fullName evidence="9">AI-2E family transporter</fullName>
    </submittedName>
</protein>
<comment type="subcellular location">
    <subcellularLocation>
        <location evidence="1">Cell membrane</location>
        <topology evidence="1">Multi-pass membrane protein</topology>
    </subcellularLocation>
</comment>
<comment type="caution">
    <text evidence="9">The sequence shown here is derived from an EMBL/GenBank/DDBJ whole genome shotgun (WGS) entry which is preliminary data.</text>
</comment>
<keyword evidence="4" id="KW-1003">Cell membrane</keyword>
<feature type="transmembrane region" description="Helical" evidence="8">
    <location>
        <begin position="6"/>
        <end position="23"/>
    </location>
</feature>
<organism evidence="9 10">
    <name type="scientific">Clostridium cibarium</name>
    <dbReference type="NCBI Taxonomy" id="2762247"/>
    <lineage>
        <taxon>Bacteria</taxon>
        <taxon>Bacillati</taxon>
        <taxon>Bacillota</taxon>
        <taxon>Clostridia</taxon>
        <taxon>Eubacteriales</taxon>
        <taxon>Clostridiaceae</taxon>
        <taxon>Clostridium</taxon>
    </lineage>
</organism>
<keyword evidence="5 8" id="KW-0812">Transmembrane</keyword>
<proteinExistence type="inferred from homology"/>
<evidence type="ECO:0000313" key="9">
    <source>
        <dbReference type="EMBL" id="MBD7910870.1"/>
    </source>
</evidence>
<feature type="transmembrane region" description="Helical" evidence="8">
    <location>
        <begin position="277"/>
        <end position="297"/>
    </location>
</feature>